<reference evidence="1 2" key="1">
    <citation type="journal article" date="2022" name="Hortic Res">
        <title>A haplotype resolved chromosomal level avocado genome allows analysis of novel avocado genes.</title>
        <authorList>
            <person name="Nath O."/>
            <person name="Fletcher S.J."/>
            <person name="Hayward A."/>
            <person name="Shaw L.M."/>
            <person name="Masouleh A.K."/>
            <person name="Furtado A."/>
            <person name="Henry R.J."/>
            <person name="Mitter N."/>
        </authorList>
    </citation>
    <scope>NUCLEOTIDE SEQUENCE [LARGE SCALE GENOMIC DNA]</scope>
    <source>
        <strain evidence="2">cv. Hass</strain>
    </source>
</reference>
<name>A0ACC2MJL7_PERAE</name>
<comment type="caution">
    <text evidence="1">The sequence shown here is derived from an EMBL/GenBank/DDBJ whole genome shotgun (WGS) entry which is preliminary data.</text>
</comment>
<evidence type="ECO:0000313" key="1">
    <source>
        <dbReference type="EMBL" id="KAJ8645942.1"/>
    </source>
</evidence>
<dbReference type="EMBL" id="CM056810">
    <property type="protein sequence ID" value="KAJ8645942.1"/>
    <property type="molecule type" value="Genomic_DNA"/>
</dbReference>
<keyword evidence="2" id="KW-1185">Reference proteome</keyword>
<evidence type="ECO:0000313" key="2">
    <source>
        <dbReference type="Proteomes" id="UP001234297"/>
    </source>
</evidence>
<sequence>MELYLLFETVSGFSLFHAHGINKIGEDVEAVRNLIHDLERFRNAVKMVGFQPFPSAYSALVQCKKMSKGMLTEELKTFLVLNLPTVKEGKKPKFNVGVAGPKIGSQISEMTKIPCLSNDLVLELFRGVWLHFNKFIMDLKQGDLERALLGLRRSYGHVNVEFDVNKVENMVIQAISSLDALDEDIAYSSTRVRKWYSCCLPEPVKVVNDNYLNAKVEKIVGNKEQLPNDKMPGLADILGDEDKAKEIGEAAKAPIGEDLSPMNLIIVQKFMQRVLDLSAYRKKLYEYLVIKMNYIAPNLASLVGVVVGARLISHVGGLANLAKCRPKQLQILGAEKELSSASKTREKTPKRGLIFRSSFVAQASTQNKDRVASSLACKCSLACRVDCFSEKKTNAFGEKLRRQVKQRLDFYEKRLASGKIDVTVTAIDSTMEKIERCGIN</sequence>
<proteinExistence type="predicted"/>
<dbReference type="Proteomes" id="UP001234297">
    <property type="component" value="Chromosome 2"/>
</dbReference>
<organism evidence="1 2">
    <name type="scientific">Persea americana</name>
    <name type="common">Avocado</name>
    <dbReference type="NCBI Taxonomy" id="3435"/>
    <lineage>
        <taxon>Eukaryota</taxon>
        <taxon>Viridiplantae</taxon>
        <taxon>Streptophyta</taxon>
        <taxon>Embryophyta</taxon>
        <taxon>Tracheophyta</taxon>
        <taxon>Spermatophyta</taxon>
        <taxon>Magnoliopsida</taxon>
        <taxon>Magnoliidae</taxon>
        <taxon>Laurales</taxon>
        <taxon>Lauraceae</taxon>
        <taxon>Persea</taxon>
    </lineage>
</organism>
<gene>
    <name evidence="1" type="ORF">MRB53_007690</name>
</gene>
<protein>
    <submittedName>
        <fullName evidence="1">Uncharacterized protein</fullName>
    </submittedName>
</protein>
<accession>A0ACC2MJL7</accession>